<keyword evidence="2" id="KW-1185">Reference proteome</keyword>
<gene>
    <name evidence="1" type="ORF">VHA01S_021_00400</name>
</gene>
<evidence type="ECO:0000313" key="2">
    <source>
        <dbReference type="Proteomes" id="UP000017800"/>
    </source>
</evidence>
<organism evidence="1 2">
    <name type="scientific">Vibrio halioticoli NBRC 102217</name>
    <dbReference type="NCBI Taxonomy" id="1219072"/>
    <lineage>
        <taxon>Bacteria</taxon>
        <taxon>Pseudomonadati</taxon>
        <taxon>Pseudomonadota</taxon>
        <taxon>Gammaproteobacteria</taxon>
        <taxon>Vibrionales</taxon>
        <taxon>Vibrionaceae</taxon>
        <taxon>Vibrio</taxon>
    </lineage>
</organism>
<proteinExistence type="predicted"/>
<evidence type="ECO:0000313" key="1">
    <source>
        <dbReference type="EMBL" id="GAD89546.1"/>
    </source>
</evidence>
<accession>V5FI85</accession>
<comment type="caution">
    <text evidence="1">The sequence shown here is derived from an EMBL/GenBank/DDBJ whole genome shotgun (WGS) entry which is preliminary data.</text>
</comment>
<sequence length="109" mass="12974">MKYSSLAVHCTSLCCDILQTEDFVFLTHDEINWLYDEVYELIQERMELWPDTYPKEHEFIKSVALGILKALHICKDNHKSGSPTWLLWAMQSRISSTYKRLCYLNQREL</sequence>
<protein>
    <submittedName>
        <fullName evidence="1">Uncharacterized protein</fullName>
    </submittedName>
</protein>
<reference evidence="1 2" key="2">
    <citation type="submission" date="2013-11" db="EMBL/GenBank/DDBJ databases">
        <title>Whole genome shotgun sequence of Vibrio halioticoli NBRC 102217.</title>
        <authorList>
            <person name="Isaki S."/>
            <person name="Kimura A."/>
            <person name="Ohji S."/>
            <person name="Hosoyama A."/>
            <person name="Fujita N."/>
            <person name="Hashimoto M."/>
            <person name="Hosoyama Y."/>
            <person name="Yamazoe A."/>
        </authorList>
    </citation>
    <scope>NUCLEOTIDE SEQUENCE [LARGE SCALE GENOMIC DNA]</scope>
    <source>
        <strain evidence="1 2">NBRC 102217</strain>
    </source>
</reference>
<dbReference type="eggNOG" id="ENOG5032JW8">
    <property type="taxonomic scope" value="Bacteria"/>
</dbReference>
<dbReference type="EMBL" id="BAUJ01000021">
    <property type="protein sequence ID" value="GAD89546.1"/>
    <property type="molecule type" value="Genomic_DNA"/>
</dbReference>
<dbReference type="AlphaFoldDB" id="V5FI85"/>
<dbReference type="Proteomes" id="UP000017800">
    <property type="component" value="Unassembled WGS sequence"/>
</dbReference>
<name>V5FI85_9VIBR</name>
<reference evidence="1 2" key="1">
    <citation type="submission" date="2013-10" db="EMBL/GenBank/DDBJ databases">
        <authorList>
            <person name="Ichikawa N."/>
            <person name="Kimura A."/>
            <person name="Ohji S."/>
            <person name="Hosoyama A."/>
            <person name="Fujita N."/>
        </authorList>
    </citation>
    <scope>NUCLEOTIDE SEQUENCE [LARGE SCALE GENOMIC DNA]</scope>
    <source>
        <strain evidence="1 2">NBRC 102217</strain>
    </source>
</reference>